<reference evidence="3 4" key="1">
    <citation type="journal article" date="2019" name="Int. J. Syst. Evol. Microbiol.">
        <title>The Global Catalogue of Microorganisms (GCM) 10K type strain sequencing project: providing services to taxonomists for standard genome sequencing and annotation.</title>
        <authorList>
            <consortium name="The Broad Institute Genomics Platform"/>
            <consortium name="The Broad Institute Genome Sequencing Center for Infectious Disease"/>
            <person name="Wu L."/>
            <person name="Ma J."/>
        </authorList>
    </citation>
    <scope>NUCLEOTIDE SEQUENCE [LARGE SCALE GENOMIC DNA]</scope>
    <source>
        <strain evidence="3 4">JCM 1417</strain>
    </source>
</reference>
<protein>
    <recommendedName>
        <fullName evidence="5">DUF1835 domain-containing protein</fullName>
    </recommendedName>
</protein>
<comment type="caution">
    <text evidence="3">The sequence shown here is derived from an EMBL/GenBank/DDBJ whole genome shotgun (WGS) entry which is preliminary data.</text>
</comment>
<feature type="domain" description="DUF3658" evidence="2">
    <location>
        <begin position="157"/>
        <end position="257"/>
    </location>
</feature>
<organism evidence="3 4">
    <name type="scientific">Clostridium subterminale</name>
    <dbReference type="NCBI Taxonomy" id="1550"/>
    <lineage>
        <taxon>Bacteria</taxon>
        <taxon>Bacillati</taxon>
        <taxon>Bacillota</taxon>
        <taxon>Clostridia</taxon>
        <taxon>Eubacteriales</taxon>
        <taxon>Clostridiaceae</taxon>
        <taxon>Clostridium</taxon>
    </lineage>
</organism>
<name>A0ABN1KEX0_CLOSU</name>
<dbReference type="InterPro" id="IPR014973">
    <property type="entry name" value="DUF1835"/>
</dbReference>
<dbReference type="InterPro" id="IPR022123">
    <property type="entry name" value="DUF3658"/>
</dbReference>
<dbReference type="Pfam" id="PF08874">
    <property type="entry name" value="DUF1835"/>
    <property type="match status" value="1"/>
</dbReference>
<evidence type="ECO:0000313" key="3">
    <source>
        <dbReference type="EMBL" id="GAA0764880.1"/>
    </source>
</evidence>
<evidence type="ECO:0008006" key="5">
    <source>
        <dbReference type="Google" id="ProtNLM"/>
    </source>
</evidence>
<accession>A0ABN1KEX0</accession>
<dbReference type="RefSeq" id="WP_343822578.1">
    <property type="nucleotide sequence ID" value="NZ_BAAACI010000001.1"/>
</dbReference>
<proteinExistence type="predicted"/>
<keyword evidence="4" id="KW-1185">Reference proteome</keyword>
<gene>
    <name evidence="3" type="ORF">GCM10008908_00610</name>
</gene>
<dbReference type="Pfam" id="PF12395">
    <property type="entry name" value="DUF3658"/>
    <property type="match status" value="1"/>
</dbReference>
<feature type="domain" description="DUF1835" evidence="1">
    <location>
        <begin position="5"/>
        <end position="123"/>
    </location>
</feature>
<dbReference type="Proteomes" id="UP001501047">
    <property type="component" value="Unassembled WGS sequence"/>
</dbReference>
<evidence type="ECO:0000259" key="1">
    <source>
        <dbReference type="Pfam" id="PF08874"/>
    </source>
</evidence>
<evidence type="ECO:0000259" key="2">
    <source>
        <dbReference type="Pfam" id="PF12395"/>
    </source>
</evidence>
<sequence>MKKIIHICFSDSAIGSVKYAIKKSVIEGEKVIGLVDDLSNGPIDDIANMNRRIEWLKKIYIEEGNEISEIIKSYYKKIIKDIMKLKDEEIYLWYGNSAKEICGMLHILSMLEDKIQNVYTINVSEITYNTGKRNEYTPRVVGEVIPEKLDEFIGVRKSMDFERYFSLMALWEKLKRENSNLRVYEDNQVKSAHIDHFDDMILCYTCKKFMHSARTIGEVIGRAESYVSDTFIFWRVTELIRNGKISYRGNLGFMRELEIKKNNR</sequence>
<evidence type="ECO:0000313" key="4">
    <source>
        <dbReference type="Proteomes" id="UP001501047"/>
    </source>
</evidence>
<dbReference type="EMBL" id="BAAACI010000001">
    <property type="protein sequence ID" value="GAA0764880.1"/>
    <property type="molecule type" value="Genomic_DNA"/>
</dbReference>